<dbReference type="Pfam" id="PF00201">
    <property type="entry name" value="UDPGT"/>
    <property type="match status" value="1"/>
</dbReference>
<dbReference type="FunFam" id="3.40.50.2000:FF:000167">
    <property type="entry name" value="Glycosyltransferase"/>
    <property type="match status" value="1"/>
</dbReference>
<gene>
    <name evidence="7" type="primary">5GT</name>
</gene>
<evidence type="ECO:0000256" key="2">
    <source>
        <dbReference type="ARBA" id="ARBA00022676"/>
    </source>
</evidence>
<proteinExistence type="evidence at transcript level"/>
<sequence length="464" mass="51476">MANPHPHFLIITFPAQGHINPALELAKRLIGVGADVTFATTIHAKSRLVKNPTVDGLRFSTFSDGQEEGVKRGPNELPVFQRLASENLSELIMASANEGRPISCLIYSILIPGAAELARSFNIPSAFLWIQPATVLDIYYYYFNGFGDLIRSKSSDPSFSIELPGLPSLSRQDLPSFFVGSDQNQENHALAAFQKHLEILEQEENPKVLVNTFDALEPEALRAVEKLKLTAVGPLVPSGFSDGKDASDTPSGGDLSDGSRDYMEWLKSKPESTVVYVSFGSISMFSMQQMEEIARGLLESGRPFLWVIRAKENGEENKEEDKLSCQEELEKQGMLIQWCSQMEVLSHPSLGCFVTHCGWNSSIESLASGVPMIAFPQWADQGTNTKLIKDVWKTGVRLMVNEEEIVTSDELRRCLELVMGDGEKGQEMRKNAKKWKILAKEALKEGGSSHKNLKNFVDEVIQGY</sequence>
<evidence type="ECO:0000256" key="3">
    <source>
        <dbReference type="ARBA" id="ARBA00022679"/>
    </source>
</evidence>
<dbReference type="FunFam" id="3.40.50.2000:FF:000237">
    <property type="entry name" value="Glycosyltransferase"/>
    <property type="match status" value="1"/>
</dbReference>
<dbReference type="GO" id="GO:0080044">
    <property type="term" value="F:quercetin 7-O-glucosyltransferase activity"/>
    <property type="evidence" value="ECO:0007669"/>
    <property type="project" value="TreeGrafter"/>
</dbReference>
<dbReference type="InterPro" id="IPR002213">
    <property type="entry name" value="UDP_glucos_trans"/>
</dbReference>
<organism evidence="7">
    <name type="scientific">Vitis amurensis</name>
    <dbReference type="NCBI Taxonomy" id="103351"/>
    <lineage>
        <taxon>Eukaryota</taxon>
        <taxon>Viridiplantae</taxon>
        <taxon>Streptophyta</taxon>
        <taxon>Embryophyta</taxon>
        <taxon>Tracheophyta</taxon>
        <taxon>Spermatophyta</taxon>
        <taxon>Magnoliopsida</taxon>
        <taxon>eudicotyledons</taxon>
        <taxon>Gunneridae</taxon>
        <taxon>Pentapetalae</taxon>
        <taxon>rosids</taxon>
        <taxon>Vitales</taxon>
        <taxon>Vitaceae</taxon>
        <taxon>Viteae</taxon>
        <taxon>Vitis</taxon>
    </lineage>
</organism>
<dbReference type="GO" id="GO:0080043">
    <property type="term" value="F:quercetin 3-O-glucosyltransferase activity"/>
    <property type="evidence" value="ECO:0007669"/>
    <property type="project" value="TreeGrafter"/>
</dbReference>
<evidence type="ECO:0000256" key="5">
    <source>
        <dbReference type="RuleBase" id="RU362057"/>
    </source>
</evidence>
<dbReference type="InterPro" id="IPR035595">
    <property type="entry name" value="UDP_glycos_trans_CS"/>
</dbReference>
<accession>W8QG94</accession>
<dbReference type="PROSITE" id="PS00375">
    <property type="entry name" value="UDPGT"/>
    <property type="match status" value="1"/>
</dbReference>
<reference evidence="7" key="1">
    <citation type="submission" date="2013-12" db="EMBL/GenBank/DDBJ databases">
        <authorList>
            <person name="Wang J."/>
            <person name="Ji X."/>
        </authorList>
    </citation>
    <scope>NUCLEOTIDE SEQUENCE</scope>
</reference>
<feature type="region of interest" description="Disordered" evidence="6">
    <location>
        <begin position="239"/>
        <end position="258"/>
    </location>
</feature>
<dbReference type="BRENDA" id="2.4.1.298">
    <property type="organism ID" value="10698"/>
</dbReference>
<evidence type="ECO:0000256" key="1">
    <source>
        <dbReference type="ARBA" id="ARBA00009995"/>
    </source>
</evidence>
<dbReference type="EMBL" id="KF996717">
    <property type="protein sequence ID" value="AHL68667.1"/>
    <property type="molecule type" value="mRNA"/>
</dbReference>
<evidence type="ECO:0000313" key="7">
    <source>
        <dbReference type="EMBL" id="AHL68667.1"/>
    </source>
</evidence>
<dbReference type="PANTHER" id="PTHR11926">
    <property type="entry name" value="GLUCOSYL/GLUCURONOSYL TRANSFERASES"/>
    <property type="match status" value="1"/>
</dbReference>
<evidence type="ECO:0000256" key="6">
    <source>
        <dbReference type="SAM" id="MobiDB-lite"/>
    </source>
</evidence>
<comment type="similarity">
    <text evidence="1 4">Belongs to the UDP-glycosyltransferase family.</text>
</comment>
<dbReference type="PANTHER" id="PTHR11926:SF870">
    <property type="entry name" value="UDP-GLYCOSYLTRANSFERASE 75B1"/>
    <property type="match status" value="1"/>
</dbReference>
<dbReference type="SUPFAM" id="SSF53756">
    <property type="entry name" value="UDP-Glycosyltransferase/glycogen phosphorylase"/>
    <property type="match status" value="1"/>
</dbReference>
<dbReference type="CDD" id="cd03784">
    <property type="entry name" value="GT1_Gtf-like"/>
    <property type="match status" value="1"/>
</dbReference>
<evidence type="ECO:0000256" key="4">
    <source>
        <dbReference type="RuleBase" id="RU003718"/>
    </source>
</evidence>
<protein>
    <recommendedName>
        <fullName evidence="5">Glycosyltransferase</fullName>
        <ecNumber evidence="5">2.4.1.-</ecNumber>
    </recommendedName>
</protein>
<name>W8QG94_9ROSI</name>
<keyword evidence="2 4" id="KW-0328">Glycosyltransferase</keyword>
<dbReference type="AlphaFoldDB" id="W8QG94"/>
<keyword evidence="3 4" id="KW-0808">Transferase</keyword>
<dbReference type="Gene3D" id="3.40.50.2000">
    <property type="entry name" value="Glycogen Phosphorylase B"/>
    <property type="match status" value="2"/>
</dbReference>
<dbReference type="EC" id="2.4.1.-" evidence="5"/>